<gene>
    <name evidence="1" type="ORF">N0B31_16500</name>
</gene>
<dbReference type="GeneID" id="74944056"/>
<evidence type="ECO:0000313" key="2">
    <source>
        <dbReference type="Proteomes" id="UP001057580"/>
    </source>
</evidence>
<dbReference type="EMBL" id="CP104003">
    <property type="protein sequence ID" value="UWM53725.1"/>
    <property type="molecule type" value="Genomic_DNA"/>
</dbReference>
<accession>A0A9E7R326</accession>
<name>A0A9E7R326_9EURY</name>
<evidence type="ECO:0000313" key="1">
    <source>
        <dbReference type="EMBL" id="UWM53725.1"/>
    </source>
</evidence>
<dbReference type="Proteomes" id="UP001057580">
    <property type="component" value="Chromosome"/>
</dbReference>
<organism evidence="1 2">
    <name type="scientific">Salinirubellus salinus</name>
    <dbReference type="NCBI Taxonomy" id="1364945"/>
    <lineage>
        <taxon>Archaea</taxon>
        <taxon>Methanobacteriati</taxon>
        <taxon>Methanobacteriota</taxon>
        <taxon>Stenosarchaea group</taxon>
        <taxon>Halobacteria</taxon>
        <taxon>Halobacteriales</taxon>
        <taxon>Natronomonadaceae</taxon>
        <taxon>Salinirubellus</taxon>
    </lineage>
</organism>
<dbReference type="AlphaFoldDB" id="A0A9E7R326"/>
<reference evidence="1" key="1">
    <citation type="submission" date="2022-09" db="EMBL/GenBank/DDBJ databases">
        <title>Diverse halophilic archaea isolated from saline environments.</title>
        <authorList>
            <person name="Cui H.-L."/>
        </authorList>
    </citation>
    <scope>NUCLEOTIDE SEQUENCE</scope>
    <source>
        <strain evidence="1">ZS-35-S2</strain>
    </source>
</reference>
<protein>
    <submittedName>
        <fullName evidence="1">Uncharacterized protein</fullName>
    </submittedName>
</protein>
<dbReference type="KEGG" id="ssai:N0B31_16500"/>
<dbReference type="RefSeq" id="WP_260592719.1">
    <property type="nucleotide sequence ID" value="NZ_CP104003.1"/>
</dbReference>
<sequence>MALRHWLLVLAVVGVVTTGAGGTGAFSSATAERGVSVAVAPPEDAFLGLTDSLDATVPENGTRADLLTVTNRLNQRVDLTAEVFETDPDGGPNVTNVSVVLSLEPGEGGPVSADLACDSNATESVTVTVDAVGTGVRVENASRPVELTCS</sequence>
<proteinExistence type="predicted"/>
<keyword evidence="2" id="KW-1185">Reference proteome</keyword>